<proteinExistence type="predicted"/>
<gene>
    <name evidence="1" type="ORF">LCGC14_0936620</name>
</gene>
<protein>
    <submittedName>
        <fullName evidence="1">Uncharacterized protein</fullName>
    </submittedName>
</protein>
<accession>A0A0F9NQX8</accession>
<organism evidence="1">
    <name type="scientific">marine sediment metagenome</name>
    <dbReference type="NCBI Taxonomy" id="412755"/>
    <lineage>
        <taxon>unclassified sequences</taxon>
        <taxon>metagenomes</taxon>
        <taxon>ecological metagenomes</taxon>
    </lineage>
</organism>
<evidence type="ECO:0000313" key="1">
    <source>
        <dbReference type="EMBL" id="KKN20334.1"/>
    </source>
</evidence>
<reference evidence="1" key="1">
    <citation type="journal article" date="2015" name="Nature">
        <title>Complex archaea that bridge the gap between prokaryotes and eukaryotes.</title>
        <authorList>
            <person name="Spang A."/>
            <person name="Saw J.H."/>
            <person name="Jorgensen S.L."/>
            <person name="Zaremba-Niedzwiedzka K."/>
            <person name="Martijn J."/>
            <person name="Lind A.E."/>
            <person name="van Eijk R."/>
            <person name="Schleper C."/>
            <person name="Guy L."/>
            <person name="Ettema T.J."/>
        </authorList>
    </citation>
    <scope>NUCLEOTIDE SEQUENCE</scope>
</reference>
<dbReference type="AlphaFoldDB" id="A0A0F9NQX8"/>
<name>A0A0F9NQX8_9ZZZZ</name>
<dbReference type="EMBL" id="LAZR01003252">
    <property type="protein sequence ID" value="KKN20334.1"/>
    <property type="molecule type" value="Genomic_DNA"/>
</dbReference>
<sequence length="679" mass="72938">MAIDLTRLITKHGFTVGDFDTDGLIAVEPAYQKVYFTDGRSILNNGYHKLDMINTKINGTPTVAYVQGELVAQATTEAVGVFDENPDKRLYDGNATIVGTYQEGERVTQAGSNAEGFVYVQRTETQQALYVFPVKGTTFNAVNPVVGVTSGATMTPSAVGSGIIQLFYRTTTTEFNTTDVITGENGGTMTPTVVDEIQTSVPDSTSSAGTFTITIEGEETSDLDWEATTGDIEAALELLSLIGTGNVTVGGTTFDIGVGGLTFTFDSSLSDVATAVFDVSALTGVTTVTVTETTKGFPGVQAPPHWLPWTETAGKTGLPSGGANISSLSFGRIFLNSVENPHLWFASRSGDPLDWLVNQDDNQTPISAATTKAGLIGDELTAFTPYKDYYQVLGTLDQVWVMRSDPAAGGVLTNLSKSTGIFSNTAWCYDDSNNLYFVGMDGIYGLSSEAIVSAAPPTNLTKDSIPKLISNLKLNRRTDRITMAFDKLRNGISLTASQLDGLWKTTLWIDLRTGSIFPEDYIDDHVTTSALYYNGREADDRGLLLGCKDGFIRKFDDSAKSDDGSNAINSWFTIGPLNLGESAREQLKLNELSLKMGTGTDGITVDIFKDQTSERVVDNILAGADPIVSKVYTNDGLKSSLRQKIQGGAIGLKLKNENVDESFSIESIQVDIAKSGRRK</sequence>
<comment type="caution">
    <text evidence="1">The sequence shown here is derived from an EMBL/GenBank/DDBJ whole genome shotgun (WGS) entry which is preliminary data.</text>
</comment>